<keyword evidence="6" id="KW-1185">Reference proteome</keyword>
<dbReference type="SUPFAM" id="SSF50891">
    <property type="entry name" value="Cyclophilin-like"/>
    <property type="match status" value="1"/>
</dbReference>
<name>A0ABX8ZEG0_9NEIS</name>
<dbReference type="InterPro" id="IPR003778">
    <property type="entry name" value="CT_A_B"/>
</dbReference>
<dbReference type="PANTHER" id="PTHR43309:SF3">
    <property type="entry name" value="5-OXOPROLINASE SUBUNIT C"/>
    <property type="match status" value="1"/>
</dbReference>
<organism evidence="5 6">
    <name type="scientific">Deefgea tanakiae</name>
    <dbReference type="NCBI Taxonomy" id="2865840"/>
    <lineage>
        <taxon>Bacteria</taxon>
        <taxon>Pseudomonadati</taxon>
        <taxon>Pseudomonadota</taxon>
        <taxon>Betaproteobacteria</taxon>
        <taxon>Neisseriales</taxon>
        <taxon>Chitinibacteraceae</taxon>
        <taxon>Deefgea</taxon>
    </lineage>
</organism>
<gene>
    <name evidence="5" type="ORF">K4H28_07600</name>
</gene>
<accession>A0ABX8ZEG0</accession>
<keyword evidence="3" id="KW-0067">ATP-binding</keyword>
<evidence type="ECO:0000256" key="3">
    <source>
        <dbReference type="ARBA" id="ARBA00022840"/>
    </source>
</evidence>
<evidence type="ECO:0000256" key="2">
    <source>
        <dbReference type="ARBA" id="ARBA00022801"/>
    </source>
</evidence>
<evidence type="ECO:0000259" key="4">
    <source>
        <dbReference type="SMART" id="SM00797"/>
    </source>
</evidence>
<dbReference type="SMART" id="SM00797">
    <property type="entry name" value="AHS2"/>
    <property type="match status" value="1"/>
</dbReference>
<evidence type="ECO:0000313" key="5">
    <source>
        <dbReference type="EMBL" id="QZA79249.1"/>
    </source>
</evidence>
<protein>
    <submittedName>
        <fullName evidence="5">Biotin-dependent carboxyltransferase family protein</fullName>
    </submittedName>
</protein>
<dbReference type="PANTHER" id="PTHR43309">
    <property type="entry name" value="5-OXOPROLINASE SUBUNIT C"/>
    <property type="match status" value="1"/>
</dbReference>
<sequence length="313" mass="33653">MSSGFEVIRAGVQSTVQDIGHSNTAHWGVPQAGAADLLSFALANLLLGNSPEAACIEMTLGCVQLRFLTETDFALTGADCAAQLDEKPLLPYSRQRAQAGQTLKLEAPVRGMRSYLALLGGVDVPQVLGSRSTLLSARLGGIAGRALRAGDVLLAKSKTPNQRLSVAIAAPQWRSQLRVMRGPQWRNLSAEAQRFFQNNHWQVSGQSDRMGVKLLGSMLEMAIPIEMASQAVFAGTIQLPPNGLPILLLADVQTTGGYPIVGQVIQADLWLAGQCRANDKIQFKMVDANEAVLALRAQQTWLSQIQRIVCSSI</sequence>
<keyword evidence="2" id="KW-0378">Hydrolase</keyword>
<dbReference type="Pfam" id="PF02626">
    <property type="entry name" value="CT_A_B"/>
    <property type="match status" value="1"/>
</dbReference>
<dbReference type="NCBIfam" id="TIGR00724">
    <property type="entry name" value="urea_amlyse_rel"/>
    <property type="match status" value="1"/>
</dbReference>
<dbReference type="Proteomes" id="UP000825679">
    <property type="component" value="Chromosome"/>
</dbReference>
<dbReference type="RefSeq" id="WP_221007768.1">
    <property type="nucleotide sequence ID" value="NZ_CP081150.1"/>
</dbReference>
<dbReference type="Gene3D" id="2.40.100.10">
    <property type="entry name" value="Cyclophilin-like"/>
    <property type="match status" value="1"/>
</dbReference>
<proteinExistence type="predicted"/>
<keyword evidence="1" id="KW-0547">Nucleotide-binding</keyword>
<reference evidence="5 6" key="1">
    <citation type="submission" date="2021-08" db="EMBL/GenBank/DDBJ databases">
        <title>complete genome sequencing of Deefgea sp. D25.</title>
        <authorList>
            <person name="Bae J.-W."/>
            <person name="Gim D.-H."/>
        </authorList>
    </citation>
    <scope>NUCLEOTIDE SEQUENCE [LARGE SCALE GENOMIC DNA]</scope>
    <source>
        <strain evidence="5 6">D25</strain>
    </source>
</reference>
<evidence type="ECO:0000313" key="6">
    <source>
        <dbReference type="Proteomes" id="UP000825679"/>
    </source>
</evidence>
<dbReference type="InterPro" id="IPR029000">
    <property type="entry name" value="Cyclophilin-like_dom_sf"/>
</dbReference>
<evidence type="ECO:0000256" key="1">
    <source>
        <dbReference type="ARBA" id="ARBA00022741"/>
    </source>
</evidence>
<feature type="domain" description="Carboxyltransferase" evidence="4">
    <location>
        <begin position="26"/>
        <end position="301"/>
    </location>
</feature>
<dbReference type="EMBL" id="CP081150">
    <property type="protein sequence ID" value="QZA79249.1"/>
    <property type="molecule type" value="Genomic_DNA"/>
</dbReference>
<dbReference type="InterPro" id="IPR052708">
    <property type="entry name" value="PxpC"/>
</dbReference>